<protein>
    <submittedName>
        <fullName evidence="1">Uncharacterized protein</fullName>
    </submittedName>
</protein>
<gene>
    <name evidence="1" type="ORF">EHN07_10570</name>
</gene>
<dbReference type="RefSeq" id="WP_124024105.1">
    <property type="nucleotide sequence ID" value="NZ_RPOH01000036.1"/>
</dbReference>
<name>A0A3N5E787_9ENTR</name>
<dbReference type="EMBL" id="RPOH01000036">
    <property type="protein sequence ID" value="RPH27803.1"/>
    <property type="molecule type" value="Genomic_DNA"/>
</dbReference>
<keyword evidence="2" id="KW-1185">Reference proteome</keyword>
<proteinExistence type="predicted"/>
<organism evidence="1 2">
    <name type="scientific">Buttiauxella warmboldiae</name>
    <dbReference type="NCBI Taxonomy" id="82993"/>
    <lineage>
        <taxon>Bacteria</taxon>
        <taxon>Pseudomonadati</taxon>
        <taxon>Pseudomonadota</taxon>
        <taxon>Gammaproteobacteria</taxon>
        <taxon>Enterobacterales</taxon>
        <taxon>Enterobacteriaceae</taxon>
        <taxon>Buttiauxella</taxon>
    </lineage>
</organism>
<sequence length="94" mass="10408">MATKDISSITVCRCVAQMHRQGIKPGWRFDRVVELLAAETGEARKVCEAAINREIRKGLVEWGIGFSIGWLTHEGIALLEKNEGEDKVNANDGL</sequence>
<evidence type="ECO:0000313" key="1">
    <source>
        <dbReference type="EMBL" id="RPH27803.1"/>
    </source>
</evidence>
<accession>A0A3N5E787</accession>
<dbReference type="Proteomes" id="UP000268615">
    <property type="component" value="Unassembled WGS sequence"/>
</dbReference>
<dbReference type="AlphaFoldDB" id="A0A3N5E787"/>
<comment type="caution">
    <text evidence="1">The sequence shown here is derived from an EMBL/GenBank/DDBJ whole genome shotgun (WGS) entry which is preliminary data.</text>
</comment>
<reference evidence="1 2" key="1">
    <citation type="submission" date="2018-11" db="EMBL/GenBank/DDBJ databases">
        <title>Draft genome sequence of Buttiauxella warmboldiae CCUG 35512.</title>
        <authorList>
            <person name="Salva-Serra F."/>
            <person name="Marathe N."/>
            <person name="Moore E."/>
            <person name="Svensson L."/>
            <person name="Engstrom-Jakobsson H."/>
        </authorList>
    </citation>
    <scope>NUCLEOTIDE SEQUENCE [LARGE SCALE GENOMIC DNA]</scope>
    <source>
        <strain evidence="1 2">CCUG 35512</strain>
    </source>
</reference>
<evidence type="ECO:0000313" key="2">
    <source>
        <dbReference type="Proteomes" id="UP000268615"/>
    </source>
</evidence>